<comment type="caution">
    <text evidence="1">The sequence shown here is derived from an EMBL/GenBank/DDBJ whole genome shotgun (WGS) entry which is preliminary data.</text>
</comment>
<organism evidence="1 2">
    <name type="scientific">Aminobacter anthyllidis</name>
    <dbReference type="NCBI Taxonomy" id="1035067"/>
    <lineage>
        <taxon>Bacteria</taxon>
        <taxon>Pseudomonadati</taxon>
        <taxon>Pseudomonadota</taxon>
        <taxon>Alphaproteobacteria</taxon>
        <taxon>Hyphomicrobiales</taxon>
        <taxon>Phyllobacteriaceae</taxon>
        <taxon>Aminobacter</taxon>
    </lineage>
</organism>
<accession>A0A9X1A6I4</accession>
<reference evidence="1" key="1">
    <citation type="journal article" date="2021" name="Microorganisms">
        <title>Phylogenomic Reconstruction and Metabolic Potential of the Genus Aminobacter.</title>
        <authorList>
            <person name="Artuso I."/>
            <person name="Turrini P."/>
            <person name="Pirolo M."/>
            <person name="Lugli G.A."/>
            <person name="Ventura M."/>
            <person name="Visca P."/>
        </authorList>
    </citation>
    <scope>NUCLEOTIDE SEQUENCE</scope>
    <source>
        <strain evidence="1">LMG 26462</strain>
    </source>
</reference>
<gene>
    <name evidence="1" type="ORF">J1C56_01230</name>
</gene>
<proteinExistence type="predicted"/>
<protein>
    <submittedName>
        <fullName evidence="1">DUF982 domain-containing protein</fullName>
    </submittedName>
</protein>
<dbReference type="Gene3D" id="6.10.250.730">
    <property type="match status" value="1"/>
</dbReference>
<dbReference type="RefSeq" id="WP_214385233.1">
    <property type="nucleotide sequence ID" value="NZ_JAFLWW010000001.1"/>
</dbReference>
<dbReference type="Proteomes" id="UP001138921">
    <property type="component" value="Unassembled WGS sequence"/>
</dbReference>
<keyword evidence="2" id="KW-1185">Reference proteome</keyword>
<dbReference type="AlphaFoldDB" id="A0A9X1A6I4"/>
<reference evidence="1" key="2">
    <citation type="submission" date="2021-03" db="EMBL/GenBank/DDBJ databases">
        <authorList>
            <person name="Artuso I."/>
            <person name="Turrini P."/>
            <person name="Pirolo M."/>
            <person name="Lugli G.A."/>
            <person name="Ventura M."/>
            <person name="Visca P."/>
        </authorList>
    </citation>
    <scope>NUCLEOTIDE SEQUENCE</scope>
    <source>
        <strain evidence="1">LMG 26462</strain>
    </source>
</reference>
<sequence>MVASKPFARPVVVELGRPGNYRRIISVGDAAACLATSWPLNRGPRHRHAVQTCLRVLEGHHSSEDARRAFVAAAMESEVLVANDIAASSSEGK</sequence>
<dbReference type="Pfam" id="PF06169">
    <property type="entry name" value="DUF982"/>
    <property type="match status" value="1"/>
</dbReference>
<name>A0A9X1A6I4_9HYPH</name>
<evidence type="ECO:0000313" key="1">
    <source>
        <dbReference type="EMBL" id="MBT1154208.1"/>
    </source>
</evidence>
<evidence type="ECO:0000313" key="2">
    <source>
        <dbReference type="Proteomes" id="UP001138921"/>
    </source>
</evidence>
<dbReference type="InterPro" id="IPR010385">
    <property type="entry name" value="DUF982"/>
</dbReference>
<dbReference type="EMBL" id="JAFLWW010000001">
    <property type="protein sequence ID" value="MBT1154208.1"/>
    <property type="molecule type" value="Genomic_DNA"/>
</dbReference>